<dbReference type="PANTHER" id="PTHR36057">
    <property type="match status" value="1"/>
</dbReference>
<dbReference type="InterPro" id="IPR010634">
    <property type="entry name" value="DUF1223"/>
</dbReference>
<protein>
    <submittedName>
        <fullName evidence="2">DUF1223 domain-containing protein</fullName>
    </submittedName>
</protein>
<accession>A0ABX0VZF9</accession>
<feature type="signal peptide" evidence="1">
    <location>
        <begin position="1"/>
        <end position="22"/>
    </location>
</feature>
<dbReference type="InterPro" id="IPR036249">
    <property type="entry name" value="Thioredoxin-like_sf"/>
</dbReference>
<keyword evidence="3" id="KW-1185">Reference proteome</keyword>
<dbReference type="PANTHER" id="PTHR36057:SF1">
    <property type="entry name" value="LIPOPROTEIN LIPID ATTACHMENT SITE-LIKE PROTEIN, PUTATIVE (DUF1223)-RELATED"/>
    <property type="match status" value="1"/>
</dbReference>
<dbReference type="RefSeq" id="WP_167638009.1">
    <property type="nucleotide sequence ID" value="NZ_JAATOP010000005.1"/>
</dbReference>
<organism evidence="2 3">
    <name type="scientific">Marivivens donghaensis</name>
    <dbReference type="NCBI Taxonomy" id="1699413"/>
    <lineage>
        <taxon>Bacteria</taxon>
        <taxon>Pseudomonadati</taxon>
        <taxon>Pseudomonadota</taxon>
        <taxon>Alphaproteobacteria</taxon>
        <taxon>Rhodobacterales</taxon>
        <taxon>Paracoccaceae</taxon>
        <taxon>Marivivens group</taxon>
        <taxon>Marivivens</taxon>
    </lineage>
</organism>
<name>A0ABX0VZF9_9RHOB</name>
<proteinExistence type="predicted"/>
<gene>
    <name evidence="2" type="ORF">HCZ30_09305</name>
</gene>
<dbReference type="Pfam" id="PF06764">
    <property type="entry name" value="DUF1223"/>
    <property type="match status" value="1"/>
</dbReference>
<keyword evidence="1" id="KW-0732">Signal</keyword>
<evidence type="ECO:0000256" key="1">
    <source>
        <dbReference type="SAM" id="SignalP"/>
    </source>
</evidence>
<sequence>MTSRSLLLCLGLLSITPLPALAEDQPVVVELFTSQGCNSCPPADALFERLAQNDDVIALSLHVDYWDYIGWADSFAKPEFTERQKNYARAAGARSIYTPQFIIGGRDQVVGAEPMPLVESIHRQDRSAVTVTLDVEREGGMIEVDATAQQSFAQPLIVQVVRFMPHAEVAIERGENAGKRVGYANIVTDWDVVSEWNTQSPLDLEVAVEGDEPAVVIVQEPGPGAIVAAARAF</sequence>
<evidence type="ECO:0000313" key="2">
    <source>
        <dbReference type="EMBL" id="NIY72631.1"/>
    </source>
</evidence>
<evidence type="ECO:0000313" key="3">
    <source>
        <dbReference type="Proteomes" id="UP000709466"/>
    </source>
</evidence>
<feature type="chain" id="PRO_5045106657" evidence="1">
    <location>
        <begin position="23"/>
        <end position="233"/>
    </location>
</feature>
<comment type="caution">
    <text evidence="2">The sequence shown here is derived from an EMBL/GenBank/DDBJ whole genome shotgun (WGS) entry which is preliminary data.</text>
</comment>
<dbReference type="Proteomes" id="UP000709466">
    <property type="component" value="Unassembled WGS sequence"/>
</dbReference>
<dbReference type="SUPFAM" id="SSF52833">
    <property type="entry name" value="Thioredoxin-like"/>
    <property type="match status" value="1"/>
</dbReference>
<reference evidence="2 3" key="1">
    <citation type="submission" date="2020-03" db="EMBL/GenBank/DDBJ databases">
        <title>Bacterial isolates of synthetic phycosphere.</title>
        <authorList>
            <person name="Fu H."/>
            <person name="Moran M.A."/>
        </authorList>
    </citation>
    <scope>NUCLEOTIDE SEQUENCE [LARGE SCALE GENOMIC DNA]</scope>
    <source>
        <strain evidence="2 3">HF1</strain>
    </source>
</reference>
<dbReference type="EMBL" id="JAATOP010000005">
    <property type="protein sequence ID" value="NIY72631.1"/>
    <property type="molecule type" value="Genomic_DNA"/>
</dbReference>